<keyword evidence="1" id="KW-1185">Reference proteome</keyword>
<dbReference type="Proteomes" id="UP000887565">
    <property type="component" value="Unplaced"/>
</dbReference>
<sequence length="176" mass="20186">MQTMHQNECERISKAIAECDEEILLQKSTNLPVFCRSEFTRSPDATFHAGTIISIIHFLAKNVIQGISGILGVPVPHQHFIANEIATVDLSAYIVSQPNNLLVNWFNRAKQPPLYLTTTPTRQTFGVITLCISYRRSIIRLNERFFVLDILGMLYSNVWISKKSWLRKEYPSKLFT</sequence>
<evidence type="ECO:0000313" key="2">
    <source>
        <dbReference type="WBParaSite" id="nRc.2.0.1.t46937-RA"/>
    </source>
</evidence>
<proteinExistence type="predicted"/>
<dbReference type="AlphaFoldDB" id="A0A915L7Z8"/>
<protein>
    <submittedName>
        <fullName evidence="2">Uncharacterized protein</fullName>
    </submittedName>
</protein>
<evidence type="ECO:0000313" key="1">
    <source>
        <dbReference type="Proteomes" id="UP000887565"/>
    </source>
</evidence>
<name>A0A915L7Z8_ROMCU</name>
<dbReference type="WBParaSite" id="nRc.2.0.1.t46937-RA">
    <property type="protein sequence ID" value="nRc.2.0.1.t46937-RA"/>
    <property type="gene ID" value="nRc.2.0.1.g46937"/>
</dbReference>
<reference evidence="2" key="1">
    <citation type="submission" date="2022-11" db="UniProtKB">
        <authorList>
            <consortium name="WormBaseParasite"/>
        </authorList>
    </citation>
    <scope>IDENTIFICATION</scope>
</reference>
<accession>A0A915L7Z8</accession>
<organism evidence="1 2">
    <name type="scientific">Romanomermis culicivorax</name>
    <name type="common">Nematode worm</name>
    <dbReference type="NCBI Taxonomy" id="13658"/>
    <lineage>
        <taxon>Eukaryota</taxon>
        <taxon>Metazoa</taxon>
        <taxon>Ecdysozoa</taxon>
        <taxon>Nematoda</taxon>
        <taxon>Enoplea</taxon>
        <taxon>Dorylaimia</taxon>
        <taxon>Mermithida</taxon>
        <taxon>Mermithoidea</taxon>
        <taxon>Mermithidae</taxon>
        <taxon>Romanomermis</taxon>
    </lineage>
</organism>